<dbReference type="Proteomes" id="UP000094067">
    <property type="component" value="Unassembled WGS sequence"/>
</dbReference>
<evidence type="ECO:0000313" key="4">
    <source>
        <dbReference type="EMBL" id="ODM07098.1"/>
    </source>
</evidence>
<dbReference type="GO" id="GO:0016747">
    <property type="term" value="F:acyltransferase activity, transferring groups other than amino-acyl groups"/>
    <property type="evidence" value="ECO:0007669"/>
    <property type="project" value="InterPro"/>
</dbReference>
<dbReference type="SUPFAM" id="SSF55729">
    <property type="entry name" value="Acyl-CoA N-acyltransferases (Nat)"/>
    <property type="match status" value="1"/>
</dbReference>
<dbReference type="Pfam" id="PF00583">
    <property type="entry name" value="Acetyltransf_1"/>
    <property type="match status" value="1"/>
</dbReference>
<comment type="caution">
    <text evidence="4">The sequence shown here is derived from an EMBL/GenBank/DDBJ whole genome shotgun (WGS) entry which is preliminary data.</text>
</comment>
<proteinExistence type="predicted"/>
<dbReference type="EMBL" id="MCGH01000002">
    <property type="protein sequence ID" value="ODM07098.1"/>
    <property type="molecule type" value="Genomic_DNA"/>
</dbReference>
<dbReference type="PROSITE" id="PS51186">
    <property type="entry name" value="GNAT"/>
    <property type="match status" value="1"/>
</dbReference>
<dbReference type="InterPro" id="IPR000182">
    <property type="entry name" value="GNAT_dom"/>
</dbReference>
<dbReference type="Gene3D" id="3.40.630.30">
    <property type="match status" value="1"/>
</dbReference>
<evidence type="ECO:0000259" key="3">
    <source>
        <dbReference type="PROSITE" id="PS51186"/>
    </source>
</evidence>
<keyword evidence="1 4" id="KW-0808">Transferase</keyword>
<dbReference type="RefSeq" id="WP_069152830.1">
    <property type="nucleotide sequence ID" value="NZ_MCGH01000002.1"/>
</dbReference>
<dbReference type="CDD" id="cd04301">
    <property type="entry name" value="NAT_SF"/>
    <property type="match status" value="1"/>
</dbReference>
<accession>A0A1E3AEE7</accession>
<dbReference type="PANTHER" id="PTHR43800:SF1">
    <property type="entry name" value="PEPTIDYL-LYSINE N-ACETYLTRANSFERASE YJAB"/>
    <property type="match status" value="1"/>
</dbReference>
<evidence type="ECO:0000256" key="2">
    <source>
        <dbReference type="ARBA" id="ARBA00023315"/>
    </source>
</evidence>
<dbReference type="PANTHER" id="PTHR43800">
    <property type="entry name" value="PEPTIDYL-LYSINE N-ACETYLTRANSFERASE YJAB"/>
    <property type="match status" value="1"/>
</dbReference>
<reference evidence="4 5" key="1">
    <citation type="submission" date="2016-07" db="EMBL/GenBank/DDBJ databases">
        <title>Characterization of isolates of Eisenbergiella tayi derived from blood cultures, using whole genome sequencing.</title>
        <authorList>
            <person name="Burdz T."/>
            <person name="Wiebe D."/>
            <person name="Huynh C."/>
            <person name="Bernard K."/>
        </authorList>
    </citation>
    <scope>NUCLEOTIDE SEQUENCE [LARGE SCALE GENOMIC DNA]</scope>
    <source>
        <strain evidence="4 5">NML 110608</strain>
    </source>
</reference>
<sequence>MIIKKATEDDLQEILDLQYLAYQSEAKLFNDPDIPPLKQTLPEVYSEYEKGILLKALNEDGKIVGSVRAVCNDDTAYIGKLIVHPDWQRKGIGTRLLLEIEQLCQRERCELFTSTRSIGNIKLYERLGYVSFKEMAVNDELRFVYLEKSCR</sequence>
<dbReference type="PATRIC" id="fig|1432052.4.peg.3331"/>
<feature type="domain" description="N-acetyltransferase" evidence="3">
    <location>
        <begin position="1"/>
        <end position="151"/>
    </location>
</feature>
<gene>
    <name evidence="4" type="ORF">BEI61_02988</name>
</gene>
<dbReference type="InterPro" id="IPR016181">
    <property type="entry name" value="Acyl_CoA_acyltransferase"/>
</dbReference>
<evidence type="ECO:0000256" key="1">
    <source>
        <dbReference type="ARBA" id="ARBA00022679"/>
    </source>
</evidence>
<keyword evidence="2" id="KW-0012">Acyltransferase</keyword>
<protein>
    <submittedName>
        <fullName evidence="4">Acetyltransferase (GNAT) family protein</fullName>
    </submittedName>
</protein>
<dbReference type="AlphaFoldDB" id="A0A1E3AEE7"/>
<name>A0A1E3AEE7_9FIRM</name>
<evidence type="ECO:0000313" key="5">
    <source>
        <dbReference type="Proteomes" id="UP000094067"/>
    </source>
</evidence>
<organism evidence="4 5">
    <name type="scientific">Eisenbergiella tayi</name>
    <dbReference type="NCBI Taxonomy" id="1432052"/>
    <lineage>
        <taxon>Bacteria</taxon>
        <taxon>Bacillati</taxon>
        <taxon>Bacillota</taxon>
        <taxon>Clostridia</taxon>
        <taxon>Lachnospirales</taxon>
        <taxon>Lachnospiraceae</taxon>
        <taxon>Eisenbergiella</taxon>
    </lineage>
</organism>